<dbReference type="Proteomes" id="UP000269001">
    <property type="component" value="Unassembled WGS sequence"/>
</dbReference>
<name>A0A3A8ET23_9GAMM</name>
<dbReference type="RefSeq" id="WP_120370001.1">
    <property type="nucleotide sequence ID" value="NZ_RAXU01000008.1"/>
</dbReference>
<feature type="region of interest" description="Disordered" evidence="1">
    <location>
        <begin position="33"/>
        <end position="66"/>
    </location>
</feature>
<comment type="caution">
    <text evidence="3">The sequence shown here is derived from an EMBL/GenBank/DDBJ whole genome shotgun (WGS) entry which is preliminary data.</text>
</comment>
<keyword evidence="4" id="KW-1185">Reference proteome</keyword>
<feature type="compositionally biased region" description="Pro residues" evidence="1">
    <location>
        <begin position="39"/>
        <end position="52"/>
    </location>
</feature>
<dbReference type="Pfam" id="PF11776">
    <property type="entry name" value="RcnB"/>
    <property type="match status" value="1"/>
</dbReference>
<organism evidence="3 4">
    <name type="scientific">Acinetobacter guerrae</name>
    <dbReference type="NCBI Taxonomy" id="1843371"/>
    <lineage>
        <taxon>Bacteria</taxon>
        <taxon>Pseudomonadati</taxon>
        <taxon>Pseudomonadota</taxon>
        <taxon>Gammaproteobacteria</taxon>
        <taxon>Moraxellales</taxon>
        <taxon>Moraxellaceae</taxon>
        <taxon>Acinetobacter</taxon>
    </lineage>
</organism>
<feature type="signal peptide" evidence="2">
    <location>
        <begin position="1"/>
        <end position="23"/>
    </location>
</feature>
<protein>
    <recommendedName>
        <fullName evidence="5">RcnB family protein</fullName>
    </recommendedName>
</protein>
<dbReference type="EMBL" id="RAXU01000008">
    <property type="protein sequence ID" value="RKG33850.1"/>
    <property type="molecule type" value="Genomic_DNA"/>
</dbReference>
<keyword evidence="2" id="KW-0732">Signal</keyword>
<evidence type="ECO:0000256" key="2">
    <source>
        <dbReference type="SAM" id="SignalP"/>
    </source>
</evidence>
<feature type="chain" id="PRO_5017373757" description="RcnB family protein" evidence="2">
    <location>
        <begin position="24"/>
        <end position="152"/>
    </location>
</feature>
<evidence type="ECO:0008006" key="5">
    <source>
        <dbReference type="Google" id="ProtNLM"/>
    </source>
</evidence>
<reference evidence="3 4" key="1">
    <citation type="submission" date="2018-09" db="EMBL/GenBank/DDBJ databases">
        <title>The draft genome of Acinetobacter spp. strains.</title>
        <authorList>
            <person name="Qin J."/>
            <person name="Feng Y."/>
            <person name="Zong Z."/>
        </authorList>
    </citation>
    <scope>NUCLEOTIDE SEQUENCE [LARGE SCALE GENOMIC DNA]</scope>
    <source>
        <strain evidence="3 4">WCHAc060096</strain>
    </source>
</reference>
<evidence type="ECO:0000313" key="3">
    <source>
        <dbReference type="EMBL" id="RKG33850.1"/>
    </source>
</evidence>
<sequence length="152" mass="18070">MRIYGVYACIGAILLSLSAVSMAENQWGNYRGVERPKAPSRPPQWNRPPPPPHGHRPPHNWGGQYPEYPQRPRHGSYIEYHYQPNTQYEYRTERYVFVRGNTLPIEYRNDQYYINDWSGHQLYDPPWGTRWYSVGGHYLLISDDSFRIEVVR</sequence>
<dbReference type="InterPro" id="IPR024572">
    <property type="entry name" value="RcnB"/>
</dbReference>
<evidence type="ECO:0000313" key="4">
    <source>
        <dbReference type="Proteomes" id="UP000269001"/>
    </source>
</evidence>
<dbReference type="Gene3D" id="3.10.450.160">
    <property type="entry name" value="inner membrane protein cigr"/>
    <property type="match status" value="1"/>
</dbReference>
<gene>
    <name evidence="3" type="ORF">D7V21_08055</name>
</gene>
<proteinExistence type="predicted"/>
<evidence type="ECO:0000256" key="1">
    <source>
        <dbReference type="SAM" id="MobiDB-lite"/>
    </source>
</evidence>
<accession>A0A3A8ET23</accession>
<dbReference type="AlphaFoldDB" id="A0A3A8ET23"/>